<dbReference type="SUPFAM" id="SSF88659">
    <property type="entry name" value="Sigma3 and sigma4 domains of RNA polymerase sigma factors"/>
    <property type="match status" value="1"/>
</dbReference>
<proteinExistence type="inferred from homology"/>
<feature type="domain" description="RNA polymerase sigma-70 region 2" evidence="6">
    <location>
        <begin position="25"/>
        <end position="92"/>
    </location>
</feature>
<dbReference type="AlphaFoldDB" id="A0A1F8H6J0"/>
<reference evidence="8 9" key="1">
    <citation type="journal article" date="2016" name="Nat. Commun.">
        <title>Thousands of microbial genomes shed light on interconnected biogeochemical processes in an aquifer system.</title>
        <authorList>
            <person name="Anantharaman K."/>
            <person name="Brown C.T."/>
            <person name="Hug L.A."/>
            <person name="Sharon I."/>
            <person name="Castelle C.J."/>
            <person name="Probst A.J."/>
            <person name="Thomas B.C."/>
            <person name="Singh A."/>
            <person name="Wilkins M.J."/>
            <person name="Karaoz U."/>
            <person name="Brodie E.L."/>
            <person name="Williams K.H."/>
            <person name="Hubbard S.S."/>
            <person name="Banfield J.F."/>
        </authorList>
    </citation>
    <scope>NUCLEOTIDE SEQUENCE [LARGE SCALE GENOMIC DNA]</scope>
</reference>
<protein>
    <recommendedName>
        <fullName evidence="10">RNA polymerase sigma factor</fullName>
    </recommendedName>
</protein>
<dbReference type="GO" id="GO:0003677">
    <property type="term" value="F:DNA binding"/>
    <property type="evidence" value="ECO:0007669"/>
    <property type="project" value="UniProtKB-KW"/>
</dbReference>
<evidence type="ECO:0000256" key="1">
    <source>
        <dbReference type="ARBA" id="ARBA00010641"/>
    </source>
</evidence>
<evidence type="ECO:0000259" key="6">
    <source>
        <dbReference type="Pfam" id="PF04542"/>
    </source>
</evidence>
<dbReference type="NCBIfam" id="TIGR02937">
    <property type="entry name" value="sigma70-ECF"/>
    <property type="match status" value="1"/>
</dbReference>
<dbReference type="Gene3D" id="1.10.10.10">
    <property type="entry name" value="Winged helix-like DNA-binding domain superfamily/Winged helix DNA-binding domain"/>
    <property type="match status" value="1"/>
</dbReference>
<dbReference type="Pfam" id="PF04545">
    <property type="entry name" value="Sigma70_r4"/>
    <property type="match status" value="1"/>
</dbReference>
<dbReference type="GO" id="GO:0016987">
    <property type="term" value="F:sigma factor activity"/>
    <property type="evidence" value="ECO:0007669"/>
    <property type="project" value="UniProtKB-KW"/>
</dbReference>
<organism evidence="8 9">
    <name type="scientific">Candidatus Yanofskybacteria bacterium RIFCSPLOWO2_02_FULL_45_10</name>
    <dbReference type="NCBI Taxonomy" id="1802706"/>
    <lineage>
        <taxon>Bacteria</taxon>
        <taxon>Candidatus Yanofskyibacteriota</taxon>
    </lineage>
</organism>
<evidence type="ECO:0000313" key="8">
    <source>
        <dbReference type="EMBL" id="OGN32556.1"/>
    </source>
</evidence>
<dbReference type="Gene3D" id="1.10.1740.10">
    <property type="match status" value="1"/>
</dbReference>
<keyword evidence="2" id="KW-0805">Transcription regulation</keyword>
<keyword evidence="5" id="KW-0804">Transcription</keyword>
<dbReference type="STRING" id="1802706.A3I32_03210"/>
<sequence length="176" mass="20499">MEEQTERSLIQSAKAGNREALGRLWDEFTPKLFGYLINTTHDRTLAEDLLQTTWLKVITALPHFQPHGHKFSAWLFTIAHNECRQHWRKQGREVAFDITKHDQASDQTGKLETKILVEQANKLLSPDDRELIRLRFIADLPLNDIAKILKINFITVRVRLHRALARMRTAIINQTL</sequence>
<dbReference type="InterPro" id="IPR007630">
    <property type="entry name" value="RNA_pol_sigma70_r4"/>
</dbReference>
<dbReference type="PANTHER" id="PTHR43133">
    <property type="entry name" value="RNA POLYMERASE ECF-TYPE SIGMA FACTO"/>
    <property type="match status" value="1"/>
</dbReference>
<evidence type="ECO:0000313" key="9">
    <source>
        <dbReference type="Proteomes" id="UP000177494"/>
    </source>
</evidence>
<dbReference type="EMBL" id="MGKU01000016">
    <property type="protein sequence ID" value="OGN32556.1"/>
    <property type="molecule type" value="Genomic_DNA"/>
</dbReference>
<dbReference type="InterPro" id="IPR013325">
    <property type="entry name" value="RNA_pol_sigma_r2"/>
</dbReference>
<evidence type="ECO:0000256" key="5">
    <source>
        <dbReference type="ARBA" id="ARBA00023163"/>
    </source>
</evidence>
<gene>
    <name evidence="8" type="ORF">A3I32_03210</name>
</gene>
<evidence type="ECO:0000256" key="2">
    <source>
        <dbReference type="ARBA" id="ARBA00023015"/>
    </source>
</evidence>
<evidence type="ECO:0008006" key="10">
    <source>
        <dbReference type="Google" id="ProtNLM"/>
    </source>
</evidence>
<dbReference type="InterPro" id="IPR014284">
    <property type="entry name" value="RNA_pol_sigma-70_dom"/>
</dbReference>
<dbReference type="SUPFAM" id="SSF88946">
    <property type="entry name" value="Sigma2 domain of RNA polymerase sigma factors"/>
    <property type="match status" value="1"/>
</dbReference>
<dbReference type="PANTHER" id="PTHR43133:SF8">
    <property type="entry name" value="RNA POLYMERASE SIGMA FACTOR HI_1459-RELATED"/>
    <property type="match status" value="1"/>
</dbReference>
<dbReference type="GO" id="GO:0006352">
    <property type="term" value="P:DNA-templated transcription initiation"/>
    <property type="evidence" value="ECO:0007669"/>
    <property type="project" value="InterPro"/>
</dbReference>
<keyword evidence="4" id="KW-0238">DNA-binding</keyword>
<dbReference type="CDD" id="cd06171">
    <property type="entry name" value="Sigma70_r4"/>
    <property type="match status" value="1"/>
</dbReference>
<dbReference type="InterPro" id="IPR007627">
    <property type="entry name" value="RNA_pol_sigma70_r2"/>
</dbReference>
<comment type="caution">
    <text evidence="8">The sequence shown here is derived from an EMBL/GenBank/DDBJ whole genome shotgun (WGS) entry which is preliminary data.</text>
</comment>
<dbReference type="Pfam" id="PF04542">
    <property type="entry name" value="Sigma70_r2"/>
    <property type="match status" value="1"/>
</dbReference>
<comment type="similarity">
    <text evidence="1">Belongs to the sigma-70 factor family. ECF subfamily.</text>
</comment>
<evidence type="ECO:0000256" key="4">
    <source>
        <dbReference type="ARBA" id="ARBA00023125"/>
    </source>
</evidence>
<evidence type="ECO:0000256" key="3">
    <source>
        <dbReference type="ARBA" id="ARBA00023082"/>
    </source>
</evidence>
<accession>A0A1F8H6J0</accession>
<evidence type="ECO:0000259" key="7">
    <source>
        <dbReference type="Pfam" id="PF04545"/>
    </source>
</evidence>
<dbReference type="InterPro" id="IPR036388">
    <property type="entry name" value="WH-like_DNA-bd_sf"/>
</dbReference>
<dbReference type="Proteomes" id="UP000177494">
    <property type="component" value="Unassembled WGS sequence"/>
</dbReference>
<dbReference type="InterPro" id="IPR013324">
    <property type="entry name" value="RNA_pol_sigma_r3/r4-like"/>
</dbReference>
<name>A0A1F8H6J0_9BACT</name>
<dbReference type="InterPro" id="IPR039425">
    <property type="entry name" value="RNA_pol_sigma-70-like"/>
</dbReference>
<feature type="domain" description="RNA polymerase sigma-70 region 4" evidence="7">
    <location>
        <begin position="124"/>
        <end position="168"/>
    </location>
</feature>
<keyword evidence="3" id="KW-0731">Sigma factor</keyword>